<dbReference type="AlphaFoldDB" id="A0A1B2HGM5"/>
<dbReference type="STRING" id="1586287.BBK82_13120"/>
<dbReference type="OrthoDB" id="10004521at2"/>
<evidence type="ECO:0000256" key="2">
    <source>
        <dbReference type="SAM" id="Phobius"/>
    </source>
</evidence>
<dbReference type="KEGG" id="led:BBK82_13120"/>
<feature type="transmembrane region" description="Helical" evidence="2">
    <location>
        <begin position="7"/>
        <end position="39"/>
    </location>
</feature>
<name>A0A1B2HGM5_9PSEU</name>
<accession>A0A1B2HGM5</accession>
<dbReference type="Proteomes" id="UP000093053">
    <property type="component" value="Chromosome"/>
</dbReference>
<protein>
    <submittedName>
        <fullName evidence="3">Uncharacterized protein</fullName>
    </submittedName>
</protein>
<keyword evidence="4" id="KW-1185">Reference proteome</keyword>
<keyword evidence="2" id="KW-1133">Transmembrane helix</keyword>
<gene>
    <name evidence="3" type="ORF">BBK82_13120</name>
</gene>
<feature type="compositionally biased region" description="Basic residues" evidence="1">
    <location>
        <begin position="77"/>
        <end position="95"/>
    </location>
</feature>
<evidence type="ECO:0000313" key="4">
    <source>
        <dbReference type="Proteomes" id="UP000093053"/>
    </source>
</evidence>
<evidence type="ECO:0000256" key="1">
    <source>
        <dbReference type="SAM" id="MobiDB-lite"/>
    </source>
</evidence>
<evidence type="ECO:0000313" key="3">
    <source>
        <dbReference type="EMBL" id="ANZ36876.1"/>
    </source>
</evidence>
<keyword evidence="2" id="KW-0472">Membrane</keyword>
<dbReference type="RefSeq" id="WP_065915274.1">
    <property type="nucleotide sequence ID" value="NZ_CP016793.1"/>
</dbReference>
<keyword evidence="2" id="KW-0812">Transmembrane</keyword>
<feature type="region of interest" description="Disordered" evidence="1">
    <location>
        <begin position="77"/>
        <end position="102"/>
    </location>
</feature>
<proteinExistence type="predicted"/>
<organism evidence="3 4">
    <name type="scientific">Lentzea guizhouensis</name>
    <dbReference type="NCBI Taxonomy" id="1586287"/>
    <lineage>
        <taxon>Bacteria</taxon>
        <taxon>Bacillati</taxon>
        <taxon>Actinomycetota</taxon>
        <taxon>Actinomycetes</taxon>
        <taxon>Pseudonocardiales</taxon>
        <taxon>Pseudonocardiaceae</taxon>
        <taxon>Lentzea</taxon>
    </lineage>
</organism>
<dbReference type="EMBL" id="CP016793">
    <property type="protein sequence ID" value="ANZ36876.1"/>
    <property type="molecule type" value="Genomic_DNA"/>
</dbReference>
<reference evidence="3 4" key="1">
    <citation type="submission" date="2016-07" db="EMBL/GenBank/DDBJ databases">
        <title>Complete genome sequence of the Lentzea guizhouensis DHS C013.</title>
        <authorList>
            <person name="Cao C."/>
        </authorList>
    </citation>
    <scope>NUCLEOTIDE SEQUENCE [LARGE SCALE GENOMIC DNA]</scope>
    <source>
        <strain evidence="3 4">DHS C013</strain>
    </source>
</reference>
<sequence length="102" mass="10738">MGGPELVLLLGSGVALALAVLLWKLLVLTGGIAVVQWAFVTGFADNPAVQAVAFALPALLAAAALLYLPRAAGRSARAHSPRSTHSFNPRRRAHQTRWEAMA</sequence>
<feature type="transmembrane region" description="Helical" evidence="2">
    <location>
        <begin position="51"/>
        <end position="68"/>
    </location>
</feature>